<keyword evidence="8" id="KW-1185">Reference proteome</keyword>
<reference evidence="7 8" key="1">
    <citation type="submission" date="2020-07" db="EMBL/GenBank/DDBJ databases">
        <title>Sequencing the genomes of 1000 actinobacteria strains.</title>
        <authorList>
            <person name="Klenk H.-P."/>
        </authorList>
    </citation>
    <scope>NUCLEOTIDE SEQUENCE [LARGE SCALE GENOMIC DNA]</scope>
    <source>
        <strain evidence="7 8">DSM 104006</strain>
    </source>
</reference>
<dbReference type="InterPro" id="IPR001365">
    <property type="entry name" value="A_deaminase_dom"/>
</dbReference>
<keyword evidence="3" id="KW-0479">Metal-binding</keyword>
<dbReference type="Pfam" id="PF00962">
    <property type="entry name" value="A_deaminase"/>
    <property type="match status" value="1"/>
</dbReference>
<evidence type="ECO:0000313" key="8">
    <source>
        <dbReference type="Proteomes" id="UP000549616"/>
    </source>
</evidence>
<dbReference type="GO" id="GO:0019239">
    <property type="term" value="F:deaminase activity"/>
    <property type="evidence" value="ECO:0007669"/>
    <property type="project" value="InterPro"/>
</dbReference>
<dbReference type="GO" id="GO:0046872">
    <property type="term" value="F:metal ion binding"/>
    <property type="evidence" value="ECO:0007669"/>
    <property type="project" value="UniProtKB-KW"/>
</dbReference>
<dbReference type="PANTHER" id="PTHR43114:SF6">
    <property type="entry name" value="ADENINE DEAMINASE"/>
    <property type="match status" value="1"/>
</dbReference>
<comment type="caution">
    <text evidence="7">The sequence shown here is derived from an EMBL/GenBank/DDBJ whole genome shotgun (WGS) entry which is preliminary data.</text>
</comment>
<keyword evidence="4 7" id="KW-0378">Hydrolase</keyword>
<sequence length="357" mass="38474">MSAMPNPTAPADRGGLSADYLRALPKAEVHCHLEGCVPPRTAVRLAERHGVALPAGARDGGDRYRFRDFDEGLKIYLAVCRSMQTAEDFEAVTYESLVTAAEGGLRYREMAFNPQNHPELTYDEMVGGILAGARAAREETGVISRIVVAINRQFGGEAALNLVREVLAHPHPEVVAIGLDGDEKAGRPAEFVAAYDLARAAGLKLTAHAGEHGDPTEMVECLDLLGVDRIDHGYAALLDSALLARTAASRIPYSACWFIDYPELEVEGRRRDVAAMAAAGLNLCLNSDDPALIGPELHEDFIDAAAQLGWTVADAEQYALAGLDASFADDTTVEHLRAEFTAELERLRPTAYGANHQ</sequence>
<evidence type="ECO:0000313" key="7">
    <source>
        <dbReference type="EMBL" id="NYI91708.1"/>
    </source>
</evidence>
<evidence type="ECO:0000256" key="3">
    <source>
        <dbReference type="ARBA" id="ARBA00022723"/>
    </source>
</evidence>
<feature type="domain" description="Adenosine deaminase" evidence="6">
    <location>
        <begin position="25"/>
        <end position="338"/>
    </location>
</feature>
<evidence type="ECO:0000259" key="6">
    <source>
        <dbReference type="Pfam" id="PF00962"/>
    </source>
</evidence>
<keyword evidence="5" id="KW-0862">Zinc</keyword>
<evidence type="ECO:0000256" key="2">
    <source>
        <dbReference type="ARBA" id="ARBA00006676"/>
    </source>
</evidence>
<dbReference type="PANTHER" id="PTHR43114">
    <property type="entry name" value="ADENINE DEAMINASE"/>
    <property type="match status" value="1"/>
</dbReference>
<evidence type="ECO:0000256" key="5">
    <source>
        <dbReference type="ARBA" id="ARBA00022833"/>
    </source>
</evidence>
<comment type="similarity">
    <text evidence="2">Belongs to the metallo-dependent hydrolases superfamily. Adenosine and AMP deaminases family.</text>
</comment>
<dbReference type="NCBIfam" id="TIGR01430">
    <property type="entry name" value="aden_deam"/>
    <property type="match status" value="1"/>
</dbReference>
<organism evidence="7 8">
    <name type="scientific">Amycolatopsis endophytica</name>
    <dbReference type="NCBI Taxonomy" id="860233"/>
    <lineage>
        <taxon>Bacteria</taxon>
        <taxon>Bacillati</taxon>
        <taxon>Actinomycetota</taxon>
        <taxon>Actinomycetes</taxon>
        <taxon>Pseudonocardiales</taxon>
        <taxon>Pseudonocardiaceae</taxon>
        <taxon>Amycolatopsis</taxon>
    </lineage>
</organism>
<protein>
    <submittedName>
        <fullName evidence="7">Adenosine deaminase</fullName>
        <ecNumber evidence="7">3.5.4.4</ecNumber>
    </submittedName>
</protein>
<dbReference type="Gene3D" id="3.20.20.140">
    <property type="entry name" value="Metal-dependent hydrolases"/>
    <property type="match status" value="1"/>
</dbReference>
<dbReference type="EMBL" id="JACCFK010000001">
    <property type="protein sequence ID" value="NYI91708.1"/>
    <property type="molecule type" value="Genomic_DNA"/>
</dbReference>
<dbReference type="GO" id="GO:0016814">
    <property type="term" value="F:hydrolase activity, acting on carbon-nitrogen (but not peptide) bonds, in cyclic amidines"/>
    <property type="evidence" value="ECO:0007669"/>
    <property type="project" value="UniProtKB-ARBA"/>
</dbReference>
<evidence type="ECO:0000256" key="4">
    <source>
        <dbReference type="ARBA" id="ARBA00022801"/>
    </source>
</evidence>
<dbReference type="AlphaFoldDB" id="A0A853B8R4"/>
<dbReference type="EC" id="3.5.4.4" evidence="7"/>
<name>A0A853B8R4_9PSEU</name>
<dbReference type="InterPro" id="IPR006330">
    <property type="entry name" value="Ado/ade_deaminase"/>
</dbReference>
<evidence type="ECO:0000256" key="1">
    <source>
        <dbReference type="ARBA" id="ARBA00001947"/>
    </source>
</evidence>
<dbReference type="Proteomes" id="UP000549616">
    <property type="component" value="Unassembled WGS sequence"/>
</dbReference>
<dbReference type="InterPro" id="IPR032466">
    <property type="entry name" value="Metal_Hydrolase"/>
</dbReference>
<gene>
    <name evidence="7" type="ORF">HNR02_005031</name>
</gene>
<accession>A0A853B8R4</accession>
<comment type="cofactor">
    <cofactor evidence="1">
        <name>Zn(2+)</name>
        <dbReference type="ChEBI" id="CHEBI:29105"/>
    </cofactor>
</comment>
<dbReference type="SUPFAM" id="SSF51556">
    <property type="entry name" value="Metallo-dependent hydrolases"/>
    <property type="match status" value="1"/>
</dbReference>
<proteinExistence type="inferred from homology"/>